<dbReference type="Gene3D" id="1.10.510.10">
    <property type="entry name" value="Transferase(Phosphotransferase) domain 1"/>
    <property type="match status" value="1"/>
</dbReference>
<dbReference type="PANTHER" id="PTHR47634:SF9">
    <property type="entry name" value="PROTEIN KINASE DOMAIN-CONTAINING PROTEIN-RELATED"/>
    <property type="match status" value="1"/>
</dbReference>
<dbReference type="PROSITE" id="PS50011">
    <property type="entry name" value="PROTEIN_KINASE_DOM"/>
    <property type="match status" value="1"/>
</dbReference>
<evidence type="ECO:0000256" key="2">
    <source>
        <dbReference type="ARBA" id="ARBA00022527"/>
    </source>
</evidence>
<evidence type="ECO:0000256" key="7">
    <source>
        <dbReference type="ARBA" id="ARBA00047899"/>
    </source>
</evidence>
<keyword evidence="6 9" id="KW-0067">ATP-binding</keyword>
<dbReference type="Pfam" id="PF00069">
    <property type="entry name" value="Pkinase"/>
    <property type="match status" value="2"/>
</dbReference>
<organism evidence="11 12">
    <name type="scientific">Laetiporus sulphureus 93-53</name>
    <dbReference type="NCBI Taxonomy" id="1314785"/>
    <lineage>
        <taxon>Eukaryota</taxon>
        <taxon>Fungi</taxon>
        <taxon>Dikarya</taxon>
        <taxon>Basidiomycota</taxon>
        <taxon>Agaricomycotina</taxon>
        <taxon>Agaricomycetes</taxon>
        <taxon>Polyporales</taxon>
        <taxon>Laetiporus</taxon>
    </lineage>
</organism>
<dbReference type="GO" id="GO:0005524">
    <property type="term" value="F:ATP binding"/>
    <property type="evidence" value="ECO:0007669"/>
    <property type="project" value="UniProtKB-UniRule"/>
</dbReference>
<dbReference type="InterPro" id="IPR000719">
    <property type="entry name" value="Prot_kinase_dom"/>
</dbReference>
<gene>
    <name evidence="11" type="ORF">LAESUDRAFT_652321</name>
</gene>
<evidence type="ECO:0000256" key="8">
    <source>
        <dbReference type="ARBA" id="ARBA00048679"/>
    </source>
</evidence>
<dbReference type="RefSeq" id="XP_040764722.1">
    <property type="nucleotide sequence ID" value="XM_040904356.1"/>
</dbReference>
<evidence type="ECO:0000256" key="5">
    <source>
        <dbReference type="ARBA" id="ARBA00022777"/>
    </source>
</evidence>
<evidence type="ECO:0000256" key="6">
    <source>
        <dbReference type="ARBA" id="ARBA00022840"/>
    </source>
</evidence>
<dbReference type="AlphaFoldDB" id="A0A165EG12"/>
<dbReference type="GO" id="GO:0004674">
    <property type="term" value="F:protein serine/threonine kinase activity"/>
    <property type="evidence" value="ECO:0007669"/>
    <property type="project" value="UniProtKB-KW"/>
</dbReference>
<dbReference type="InterPro" id="IPR051334">
    <property type="entry name" value="SRPK"/>
</dbReference>
<reference evidence="11 12" key="1">
    <citation type="journal article" date="2016" name="Mol. Biol. Evol.">
        <title>Comparative Genomics of Early-Diverging Mushroom-Forming Fungi Provides Insights into the Origins of Lignocellulose Decay Capabilities.</title>
        <authorList>
            <person name="Nagy L.G."/>
            <person name="Riley R."/>
            <person name="Tritt A."/>
            <person name="Adam C."/>
            <person name="Daum C."/>
            <person name="Floudas D."/>
            <person name="Sun H."/>
            <person name="Yadav J.S."/>
            <person name="Pangilinan J."/>
            <person name="Larsson K.H."/>
            <person name="Matsuura K."/>
            <person name="Barry K."/>
            <person name="Labutti K."/>
            <person name="Kuo R."/>
            <person name="Ohm R.A."/>
            <person name="Bhattacharya S.S."/>
            <person name="Shirouzu T."/>
            <person name="Yoshinaga Y."/>
            <person name="Martin F.M."/>
            <person name="Grigoriev I.V."/>
            <person name="Hibbett D.S."/>
        </authorList>
    </citation>
    <scope>NUCLEOTIDE SEQUENCE [LARGE SCALE GENOMIC DNA]</scope>
    <source>
        <strain evidence="11 12">93-53</strain>
    </source>
</reference>
<dbReference type="SUPFAM" id="SSF56112">
    <property type="entry name" value="Protein kinase-like (PK-like)"/>
    <property type="match status" value="1"/>
</dbReference>
<evidence type="ECO:0000256" key="4">
    <source>
        <dbReference type="ARBA" id="ARBA00022741"/>
    </source>
</evidence>
<dbReference type="GeneID" id="63821386"/>
<dbReference type="GO" id="GO:0000245">
    <property type="term" value="P:spliceosomal complex assembly"/>
    <property type="evidence" value="ECO:0007669"/>
    <property type="project" value="TreeGrafter"/>
</dbReference>
<feature type="domain" description="Protein kinase" evidence="10">
    <location>
        <begin position="38"/>
        <end position="439"/>
    </location>
</feature>
<sequence>MRRRYHYPRLDDIEDLEKYRPGGFHPVTIGQVFAGGRYKALHKLGFGGSSTVWLARDQHSQEQPQRSGRLVALKILSAEQSSNPTKEFPELYISQELDAFSRAHGHVGRENIQFIQDHFMEKGPNGVHRCLVSQFAGPSILSMAECPGRVSGSRRLRGDLARKVAKQVATAVECMHSAGIVHGDLTSSNILFKLSSEVDKWTDDDVYDALGTPEMEEVATRDGSPPGPCAPSQVVAPIDVSRLSSSSLLQENILVTDFGQSFFIKSPPTGYEPATPLHYLSPEAYFESKMSFASDIWALACMIFEIRAGSPLFDPFLSSATQILKQIVETLDKFPEPWWSLWEARHIFFDETGVPKSQEVQIDEGVMIPAEKSSLRQKLHEIGEQDDAPDVYEGRMIENVGTQLEEVEIELLEGLLEKMLRYRPEDRITMTEVVEHPWFAYK</sequence>
<protein>
    <recommendedName>
        <fullName evidence="1">non-specific serine/threonine protein kinase</fullName>
        <ecNumber evidence="1">2.7.11.1</ecNumber>
    </recommendedName>
</protein>
<comment type="catalytic activity">
    <reaction evidence="8">
        <text>L-seryl-[protein] + ATP = O-phospho-L-seryl-[protein] + ADP + H(+)</text>
        <dbReference type="Rhea" id="RHEA:17989"/>
        <dbReference type="Rhea" id="RHEA-COMP:9863"/>
        <dbReference type="Rhea" id="RHEA-COMP:11604"/>
        <dbReference type="ChEBI" id="CHEBI:15378"/>
        <dbReference type="ChEBI" id="CHEBI:29999"/>
        <dbReference type="ChEBI" id="CHEBI:30616"/>
        <dbReference type="ChEBI" id="CHEBI:83421"/>
        <dbReference type="ChEBI" id="CHEBI:456216"/>
        <dbReference type="EC" id="2.7.11.1"/>
    </reaction>
</comment>
<keyword evidence="4 9" id="KW-0547">Nucleotide-binding</keyword>
<evidence type="ECO:0000313" key="11">
    <source>
        <dbReference type="EMBL" id="KZT06982.1"/>
    </source>
</evidence>
<dbReference type="InterPro" id="IPR008266">
    <property type="entry name" value="Tyr_kinase_AS"/>
</dbReference>
<dbReference type="Proteomes" id="UP000076871">
    <property type="component" value="Unassembled WGS sequence"/>
</dbReference>
<evidence type="ECO:0000256" key="1">
    <source>
        <dbReference type="ARBA" id="ARBA00012513"/>
    </source>
</evidence>
<comment type="catalytic activity">
    <reaction evidence="7">
        <text>L-threonyl-[protein] + ATP = O-phospho-L-threonyl-[protein] + ADP + H(+)</text>
        <dbReference type="Rhea" id="RHEA:46608"/>
        <dbReference type="Rhea" id="RHEA-COMP:11060"/>
        <dbReference type="Rhea" id="RHEA-COMP:11605"/>
        <dbReference type="ChEBI" id="CHEBI:15378"/>
        <dbReference type="ChEBI" id="CHEBI:30013"/>
        <dbReference type="ChEBI" id="CHEBI:30616"/>
        <dbReference type="ChEBI" id="CHEBI:61977"/>
        <dbReference type="ChEBI" id="CHEBI:456216"/>
        <dbReference type="EC" id="2.7.11.1"/>
    </reaction>
</comment>
<dbReference type="PROSITE" id="PS00109">
    <property type="entry name" value="PROTEIN_KINASE_TYR"/>
    <property type="match status" value="1"/>
</dbReference>
<dbReference type="InParanoid" id="A0A165EG12"/>
<dbReference type="Gene3D" id="3.30.200.20">
    <property type="entry name" value="Phosphorylase Kinase, domain 1"/>
    <property type="match status" value="1"/>
</dbReference>
<dbReference type="InterPro" id="IPR011009">
    <property type="entry name" value="Kinase-like_dom_sf"/>
</dbReference>
<dbReference type="PROSITE" id="PS00107">
    <property type="entry name" value="PROTEIN_KINASE_ATP"/>
    <property type="match status" value="1"/>
</dbReference>
<dbReference type="PANTHER" id="PTHR47634">
    <property type="entry name" value="PROTEIN KINASE DOMAIN-CONTAINING PROTEIN-RELATED"/>
    <property type="match status" value="1"/>
</dbReference>
<dbReference type="InterPro" id="IPR017441">
    <property type="entry name" value="Protein_kinase_ATP_BS"/>
</dbReference>
<accession>A0A165EG12</accession>
<evidence type="ECO:0000313" key="12">
    <source>
        <dbReference type="Proteomes" id="UP000076871"/>
    </source>
</evidence>
<evidence type="ECO:0000259" key="10">
    <source>
        <dbReference type="PROSITE" id="PS50011"/>
    </source>
</evidence>
<keyword evidence="5 11" id="KW-0418">Kinase</keyword>
<dbReference type="EMBL" id="KV427621">
    <property type="protein sequence ID" value="KZT06982.1"/>
    <property type="molecule type" value="Genomic_DNA"/>
</dbReference>
<feature type="binding site" evidence="9">
    <location>
        <position position="74"/>
    </location>
    <ligand>
        <name>ATP</name>
        <dbReference type="ChEBI" id="CHEBI:30616"/>
    </ligand>
</feature>
<dbReference type="OrthoDB" id="5979581at2759"/>
<dbReference type="GO" id="GO:0050684">
    <property type="term" value="P:regulation of mRNA processing"/>
    <property type="evidence" value="ECO:0007669"/>
    <property type="project" value="TreeGrafter"/>
</dbReference>
<evidence type="ECO:0000256" key="9">
    <source>
        <dbReference type="PROSITE-ProRule" id="PRU10141"/>
    </source>
</evidence>
<name>A0A165EG12_9APHY</name>
<dbReference type="EC" id="2.7.11.1" evidence="1"/>
<dbReference type="STRING" id="1314785.A0A165EG12"/>
<keyword evidence="12" id="KW-1185">Reference proteome</keyword>
<keyword evidence="3" id="KW-0808">Transferase</keyword>
<proteinExistence type="predicted"/>
<keyword evidence="2" id="KW-0723">Serine/threonine-protein kinase</keyword>
<evidence type="ECO:0000256" key="3">
    <source>
        <dbReference type="ARBA" id="ARBA00022679"/>
    </source>
</evidence>